<evidence type="ECO:0000313" key="2">
    <source>
        <dbReference type="Proteomes" id="UP001268542"/>
    </source>
</evidence>
<accession>A0ABU3PTK0</accession>
<protein>
    <submittedName>
        <fullName evidence="1">Uncharacterized protein</fullName>
    </submittedName>
</protein>
<reference evidence="1 2" key="1">
    <citation type="submission" date="2023-08" db="EMBL/GenBank/DDBJ databases">
        <title>Nocardioides seae sp. nov., a bacterium isolated from a soil.</title>
        <authorList>
            <person name="Wang X."/>
        </authorList>
    </citation>
    <scope>NUCLEOTIDE SEQUENCE [LARGE SCALE GENOMIC DNA]</scope>
    <source>
        <strain evidence="1 2">YZH12</strain>
    </source>
</reference>
<gene>
    <name evidence="1" type="ORF">RDV89_05535</name>
</gene>
<keyword evidence="2" id="KW-1185">Reference proteome</keyword>
<name>A0ABU3PTK0_9ACTN</name>
<dbReference type="RefSeq" id="WP_315731944.1">
    <property type="nucleotide sequence ID" value="NZ_JAVYII010000002.1"/>
</dbReference>
<evidence type="ECO:0000313" key="1">
    <source>
        <dbReference type="EMBL" id="MDT9592519.1"/>
    </source>
</evidence>
<dbReference type="Proteomes" id="UP001268542">
    <property type="component" value="Unassembled WGS sequence"/>
</dbReference>
<sequence>MRSRHSAGLLLAVAGLVLLLLVGSGGPTTTARFTDAATGTTGAVGSLTVVGPSRLTCGTGTNSATVSWTADVHLDYQVVLRRTTAPAATISTRLVTGTASSVPYTNLSDFGFPLNIGLGTYDFEVDVRAYAPAPSGASTTPWLTPAAITSRVQVSTLLVGLTATCRP</sequence>
<dbReference type="EMBL" id="JAVYII010000002">
    <property type="protein sequence ID" value="MDT9592519.1"/>
    <property type="molecule type" value="Genomic_DNA"/>
</dbReference>
<comment type="caution">
    <text evidence="1">The sequence shown here is derived from an EMBL/GenBank/DDBJ whole genome shotgun (WGS) entry which is preliminary data.</text>
</comment>
<proteinExistence type="predicted"/>
<organism evidence="1 2">
    <name type="scientific">Nocardioides imazamoxiresistens</name>
    <dbReference type="NCBI Taxonomy" id="3231893"/>
    <lineage>
        <taxon>Bacteria</taxon>
        <taxon>Bacillati</taxon>
        <taxon>Actinomycetota</taxon>
        <taxon>Actinomycetes</taxon>
        <taxon>Propionibacteriales</taxon>
        <taxon>Nocardioidaceae</taxon>
        <taxon>Nocardioides</taxon>
    </lineage>
</organism>